<protein>
    <submittedName>
        <fullName evidence="1">Cupin</fullName>
    </submittedName>
</protein>
<name>A0A0T5P3A5_9RHOB</name>
<organism evidence="1 3">
    <name type="scientific">Roseovarius indicus</name>
    <dbReference type="NCBI Taxonomy" id="540747"/>
    <lineage>
        <taxon>Bacteria</taxon>
        <taxon>Pseudomonadati</taxon>
        <taxon>Pseudomonadota</taxon>
        <taxon>Alphaproteobacteria</taxon>
        <taxon>Rhodobacterales</taxon>
        <taxon>Roseobacteraceae</taxon>
        <taxon>Roseovarius</taxon>
    </lineage>
</organism>
<reference evidence="1 3" key="1">
    <citation type="submission" date="2015-04" db="EMBL/GenBank/DDBJ databases">
        <title>The draft genome sequence of Roseovarius indicus B108T.</title>
        <authorList>
            <person name="Li G."/>
            <person name="Lai Q."/>
            <person name="Shao Z."/>
            <person name="Yan P."/>
        </authorList>
    </citation>
    <scope>NUCLEOTIDE SEQUENCE [LARGE SCALE GENOMIC DNA]</scope>
    <source>
        <strain evidence="1 3">B108</strain>
    </source>
</reference>
<accession>A0A0T5P3A5</accession>
<dbReference type="Gene3D" id="2.60.120.10">
    <property type="entry name" value="Jelly Rolls"/>
    <property type="match status" value="1"/>
</dbReference>
<reference evidence="2 4" key="2">
    <citation type="submission" date="2018-08" db="EMBL/GenBank/DDBJ databases">
        <title>Genetic Globetrotter - A new plasmid hitch-hiking vast phylogenetic and geographic distances.</title>
        <authorList>
            <person name="Vollmers J."/>
            <person name="Petersen J."/>
        </authorList>
    </citation>
    <scope>NUCLEOTIDE SEQUENCE [LARGE SCALE GENOMIC DNA]</scope>
    <source>
        <strain evidence="2 4">DSM 26383</strain>
    </source>
</reference>
<dbReference type="STRING" id="540747.SAMN04488031_12121"/>
<evidence type="ECO:0000313" key="3">
    <source>
        <dbReference type="Proteomes" id="UP000051401"/>
    </source>
</evidence>
<sequence>MCSETGSAKPTVMIDNARVRVTEWRFAKPGDNTGWHRHEYDYVVVPLFDGVLEIDLGNGERVTAPMQNGVPYFRELGVEHDVINGNDFECAFVEVELLEPKPEA</sequence>
<dbReference type="InterPro" id="IPR014710">
    <property type="entry name" value="RmlC-like_jellyroll"/>
</dbReference>
<dbReference type="AlphaFoldDB" id="A0A0T5P3A5"/>
<dbReference type="Proteomes" id="UP000051401">
    <property type="component" value="Unassembled WGS sequence"/>
</dbReference>
<dbReference type="SUPFAM" id="SSF51182">
    <property type="entry name" value="RmlC-like cupins"/>
    <property type="match status" value="1"/>
</dbReference>
<dbReference type="EMBL" id="LAXI01000020">
    <property type="protein sequence ID" value="KRS15603.1"/>
    <property type="molecule type" value="Genomic_DNA"/>
</dbReference>
<dbReference type="InterPro" id="IPR011051">
    <property type="entry name" value="RmlC_Cupin_sf"/>
</dbReference>
<dbReference type="RefSeq" id="WP_057819784.1">
    <property type="nucleotide sequence ID" value="NZ_CP031598.1"/>
</dbReference>
<evidence type="ECO:0000313" key="4">
    <source>
        <dbReference type="Proteomes" id="UP000325785"/>
    </source>
</evidence>
<dbReference type="CDD" id="cd06982">
    <property type="entry name" value="cupin_BauB-like"/>
    <property type="match status" value="1"/>
</dbReference>
<evidence type="ECO:0000313" key="1">
    <source>
        <dbReference type="EMBL" id="KRS15603.1"/>
    </source>
</evidence>
<evidence type="ECO:0000313" key="2">
    <source>
        <dbReference type="EMBL" id="QEW27894.1"/>
    </source>
</evidence>
<dbReference type="KEGG" id="rid:RIdsm_03716"/>
<dbReference type="Proteomes" id="UP000325785">
    <property type="component" value="Chromosome"/>
</dbReference>
<keyword evidence="3" id="KW-1185">Reference proteome</keyword>
<dbReference type="OrthoDB" id="9800684at2"/>
<proteinExistence type="predicted"/>
<gene>
    <name evidence="2" type="ORF">RIdsm_03716</name>
    <name evidence="1" type="ORF">XM52_22425</name>
</gene>
<dbReference type="EMBL" id="CP031598">
    <property type="protein sequence ID" value="QEW27894.1"/>
    <property type="molecule type" value="Genomic_DNA"/>
</dbReference>
<dbReference type="PATRIC" id="fig|540747.5.peg.2838"/>